<dbReference type="SUPFAM" id="SSF51735">
    <property type="entry name" value="NAD(P)-binding Rossmann-fold domains"/>
    <property type="match status" value="1"/>
</dbReference>
<organism evidence="2 3">
    <name type="scientific">Parasediminibacterium paludis</name>
    <dbReference type="NCBI Taxonomy" id="908966"/>
    <lineage>
        <taxon>Bacteria</taxon>
        <taxon>Pseudomonadati</taxon>
        <taxon>Bacteroidota</taxon>
        <taxon>Chitinophagia</taxon>
        <taxon>Chitinophagales</taxon>
        <taxon>Chitinophagaceae</taxon>
        <taxon>Parasediminibacterium</taxon>
    </lineage>
</organism>
<protein>
    <submittedName>
        <fullName evidence="2">NAD-dependent epimerase/dehydratase family protein</fullName>
    </submittedName>
</protein>
<dbReference type="Pfam" id="PF01370">
    <property type="entry name" value="Epimerase"/>
    <property type="match status" value="1"/>
</dbReference>
<gene>
    <name evidence="2" type="ORF">ACFOW1_14550</name>
</gene>
<name>A0ABV8PZZ1_9BACT</name>
<dbReference type="InterPro" id="IPR001509">
    <property type="entry name" value="Epimerase_deHydtase"/>
</dbReference>
<evidence type="ECO:0000313" key="2">
    <source>
        <dbReference type="EMBL" id="MFC4233119.1"/>
    </source>
</evidence>
<dbReference type="Proteomes" id="UP001595906">
    <property type="component" value="Unassembled WGS sequence"/>
</dbReference>
<dbReference type="EMBL" id="JBHSDC010000029">
    <property type="protein sequence ID" value="MFC4233119.1"/>
    <property type="molecule type" value="Genomic_DNA"/>
</dbReference>
<dbReference type="Gene3D" id="3.40.50.720">
    <property type="entry name" value="NAD(P)-binding Rossmann-like Domain"/>
    <property type="match status" value="1"/>
</dbReference>
<evidence type="ECO:0000313" key="3">
    <source>
        <dbReference type="Proteomes" id="UP001595906"/>
    </source>
</evidence>
<evidence type="ECO:0000259" key="1">
    <source>
        <dbReference type="Pfam" id="PF01370"/>
    </source>
</evidence>
<dbReference type="PANTHER" id="PTHR43245">
    <property type="entry name" value="BIFUNCTIONAL POLYMYXIN RESISTANCE PROTEIN ARNA"/>
    <property type="match status" value="1"/>
</dbReference>
<reference evidence="3" key="1">
    <citation type="journal article" date="2019" name="Int. J. Syst. Evol. Microbiol.">
        <title>The Global Catalogue of Microorganisms (GCM) 10K type strain sequencing project: providing services to taxonomists for standard genome sequencing and annotation.</title>
        <authorList>
            <consortium name="The Broad Institute Genomics Platform"/>
            <consortium name="The Broad Institute Genome Sequencing Center for Infectious Disease"/>
            <person name="Wu L."/>
            <person name="Ma J."/>
        </authorList>
    </citation>
    <scope>NUCLEOTIDE SEQUENCE [LARGE SCALE GENOMIC DNA]</scope>
    <source>
        <strain evidence="3">CECT 8010</strain>
    </source>
</reference>
<dbReference type="InterPro" id="IPR036291">
    <property type="entry name" value="NAD(P)-bd_dom_sf"/>
</dbReference>
<keyword evidence="3" id="KW-1185">Reference proteome</keyword>
<proteinExistence type="predicted"/>
<comment type="caution">
    <text evidence="2">The sequence shown here is derived from an EMBL/GenBank/DDBJ whole genome shotgun (WGS) entry which is preliminary data.</text>
</comment>
<sequence length="320" mass="35468">MNICIIGGSGFIGTYLMELLSKNNIVYNLDKAADSNNINHIKVDVTNHAALVAAFPEAIDIVILLAAEHKDNVSPNSLYYDVNVEGTRNVLRVMDEKRVSKILFTSSVAVYGLNKVNPNEESPTNPFNDYGKSKLMAEEVLRSWYKSDANNTLIIIRPTVVFGPGNKGNVYNLLTQIVRGKFIMIGNGNNIKSMAYVENIVSFIITCISSLNNGYYLFNYADKPDISTRQLVQKVEELMDKQIIPIKVPYWIGYAGGVFLDIIGKISGKKFSISAVRIKKFCATTQFSSITANTLNFNPSFTLFDGLSKTVSSIQSELNN</sequence>
<dbReference type="RefSeq" id="WP_379015255.1">
    <property type="nucleotide sequence ID" value="NZ_JBHSDC010000029.1"/>
</dbReference>
<accession>A0ABV8PZZ1</accession>
<dbReference type="InterPro" id="IPR050177">
    <property type="entry name" value="Lipid_A_modif_metabolic_enz"/>
</dbReference>
<feature type="domain" description="NAD-dependent epimerase/dehydratase" evidence="1">
    <location>
        <begin position="3"/>
        <end position="213"/>
    </location>
</feature>